<reference evidence="1 2" key="1">
    <citation type="submission" date="2019-10" db="EMBL/GenBank/DDBJ databases">
        <title>Genomic and transcriptomic insights into the perfect genentic adaptation of a filamentous nitrogen-fixing cyanobacterium to rice fields.</title>
        <authorList>
            <person name="Chen Z."/>
        </authorList>
    </citation>
    <scope>NUCLEOTIDE SEQUENCE [LARGE SCALE GENOMIC DNA]</scope>
    <source>
        <strain evidence="1">CCNUC1</strain>
    </source>
</reference>
<proteinExistence type="predicted"/>
<dbReference type="AlphaFoldDB" id="A0A5P8WA70"/>
<sequence length="37" mass="4288">MAENASMEPRPAREERLAHVVINALRHLRLKHSLNVK</sequence>
<accession>A0A5P8WA70</accession>
<protein>
    <submittedName>
        <fullName evidence="1">Uncharacterized protein</fullName>
    </submittedName>
</protein>
<organism evidence="1 2">
    <name type="scientific">Nostoc sphaeroides CCNUC1</name>
    <dbReference type="NCBI Taxonomy" id="2653204"/>
    <lineage>
        <taxon>Bacteria</taxon>
        <taxon>Bacillati</taxon>
        <taxon>Cyanobacteriota</taxon>
        <taxon>Cyanophyceae</taxon>
        <taxon>Nostocales</taxon>
        <taxon>Nostocaceae</taxon>
        <taxon>Nostoc</taxon>
    </lineage>
</organism>
<dbReference type="EMBL" id="CP045227">
    <property type="protein sequence ID" value="QFS49697.1"/>
    <property type="molecule type" value="Genomic_DNA"/>
</dbReference>
<keyword evidence="2" id="KW-1185">Reference proteome</keyword>
<evidence type="ECO:0000313" key="1">
    <source>
        <dbReference type="EMBL" id="QFS49697.1"/>
    </source>
</evidence>
<name>A0A5P8WA70_9NOSO</name>
<dbReference type="Proteomes" id="UP000326678">
    <property type="component" value="Chromosome Gxm2"/>
</dbReference>
<dbReference type="KEGG" id="nsh:GXM_07191"/>
<gene>
    <name evidence="1" type="ORF">GXM_07191</name>
</gene>
<evidence type="ECO:0000313" key="2">
    <source>
        <dbReference type="Proteomes" id="UP000326678"/>
    </source>
</evidence>